<name>A0A9W6C1E0_9CHLO</name>
<dbReference type="GO" id="GO:0003677">
    <property type="term" value="F:DNA binding"/>
    <property type="evidence" value="ECO:0007669"/>
    <property type="project" value="InterPro"/>
</dbReference>
<dbReference type="InterPro" id="IPR047650">
    <property type="entry name" value="Transpos_IS110"/>
</dbReference>
<evidence type="ECO:0000313" key="3">
    <source>
        <dbReference type="EMBL" id="GLC62456.1"/>
    </source>
</evidence>
<comment type="caution">
    <text evidence="3">The sequence shown here is derived from an EMBL/GenBank/DDBJ whole genome shotgun (WGS) entry which is preliminary data.</text>
</comment>
<dbReference type="InterPro" id="IPR003346">
    <property type="entry name" value="Transposase_20"/>
</dbReference>
<dbReference type="Pfam" id="PF02371">
    <property type="entry name" value="Transposase_20"/>
    <property type="match status" value="1"/>
</dbReference>
<evidence type="ECO:0000259" key="2">
    <source>
        <dbReference type="Pfam" id="PF02371"/>
    </source>
</evidence>
<dbReference type="EMBL" id="BRXU01000065">
    <property type="protein sequence ID" value="GLC62456.1"/>
    <property type="molecule type" value="Genomic_DNA"/>
</dbReference>
<accession>A0A9W6C1E0</accession>
<dbReference type="AlphaFoldDB" id="A0A9W6C1E0"/>
<dbReference type="PANTHER" id="PTHR33055">
    <property type="entry name" value="TRANSPOSASE FOR INSERTION SEQUENCE ELEMENT IS1111A"/>
    <property type="match status" value="1"/>
</dbReference>
<keyword evidence="4" id="KW-1185">Reference proteome</keyword>
<dbReference type="InterPro" id="IPR002525">
    <property type="entry name" value="Transp_IS110-like_N"/>
</dbReference>
<dbReference type="Pfam" id="PF01548">
    <property type="entry name" value="DEDD_Tnp_IS110"/>
    <property type="match status" value="1"/>
</dbReference>
<protein>
    <recommendedName>
        <fullName evidence="5">Transposase</fullName>
    </recommendedName>
</protein>
<dbReference type="PANTHER" id="PTHR33055:SF3">
    <property type="entry name" value="PUTATIVE TRANSPOSASE FOR IS117-RELATED"/>
    <property type="match status" value="1"/>
</dbReference>
<gene>
    <name evidence="3" type="primary">PLESTB003578</name>
    <name evidence="3" type="ORF">PLESTB_001901500</name>
</gene>
<feature type="domain" description="Transposase IS116/IS110/IS902 C-terminal" evidence="2">
    <location>
        <begin position="252"/>
        <end position="330"/>
    </location>
</feature>
<dbReference type="NCBIfam" id="NF033542">
    <property type="entry name" value="transpos_IS110"/>
    <property type="match status" value="1"/>
</dbReference>
<reference evidence="3 4" key="1">
    <citation type="journal article" date="2023" name="Commun. Biol.">
        <title>Reorganization of the ancestral sex-determining regions during the evolution of trioecy in Pleodorina starrii.</title>
        <authorList>
            <person name="Takahashi K."/>
            <person name="Suzuki S."/>
            <person name="Kawai-Toyooka H."/>
            <person name="Yamamoto K."/>
            <person name="Hamaji T."/>
            <person name="Ootsuki R."/>
            <person name="Yamaguchi H."/>
            <person name="Kawachi M."/>
            <person name="Higashiyama T."/>
            <person name="Nozaki H."/>
        </authorList>
    </citation>
    <scope>NUCLEOTIDE SEQUENCE [LARGE SCALE GENOMIC DNA]</scope>
    <source>
        <strain evidence="3 4">NIES-4479</strain>
    </source>
</reference>
<feature type="domain" description="Transposase IS110-like N-terminal" evidence="1">
    <location>
        <begin position="45"/>
        <end position="190"/>
    </location>
</feature>
<dbReference type="Proteomes" id="UP001165080">
    <property type="component" value="Unassembled WGS sequence"/>
</dbReference>
<dbReference type="GO" id="GO:0004803">
    <property type="term" value="F:transposase activity"/>
    <property type="evidence" value="ECO:0007669"/>
    <property type="project" value="InterPro"/>
</dbReference>
<evidence type="ECO:0000259" key="1">
    <source>
        <dbReference type="Pfam" id="PF01548"/>
    </source>
</evidence>
<evidence type="ECO:0008006" key="5">
    <source>
        <dbReference type="Google" id="ProtNLM"/>
    </source>
</evidence>
<evidence type="ECO:0000313" key="4">
    <source>
        <dbReference type="Proteomes" id="UP001165080"/>
    </source>
</evidence>
<dbReference type="GO" id="GO:0006313">
    <property type="term" value="P:DNA transposition"/>
    <property type="evidence" value="ECO:0007669"/>
    <property type="project" value="InterPro"/>
</dbReference>
<proteinExistence type="predicted"/>
<sequence>MGVNYPLRRQAQLGPKGRAWRRGAGADGRHRQVILSGGAAMDLFVGLDVSVRMTSVCVMDVNGKVLKEAKVESEPQAIASLLGSLDGQYRRVGLEAGPLSQWLYSGLAVAGYPIICVETRHMKAALSAQINKTDRNDARGIAQMMRVGLFRPVYVKTERSQEIRMLLTARKFLQSKIIDAENNLRGLLRNFGMKVGAVTRPQFEARVIDLIKERPHLAMTIAPLLEVRRVLREQYQCLHKAMERLAADDGICRLLMTAPGVGPLVSLTFRAGIDEAARFSRSRSVPAHFGLTPARYQSGELDRGRGISKCGDSGFRWALVEAAGIIMRQRTKSSPLKVWGMALAKRRGPAKALVAVARRLATILHRMWTDNTEYRWQAQSA</sequence>
<organism evidence="3 4">
    <name type="scientific">Pleodorina starrii</name>
    <dbReference type="NCBI Taxonomy" id="330485"/>
    <lineage>
        <taxon>Eukaryota</taxon>
        <taxon>Viridiplantae</taxon>
        <taxon>Chlorophyta</taxon>
        <taxon>core chlorophytes</taxon>
        <taxon>Chlorophyceae</taxon>
        <taxon>CS clade</taxon>
        <taxon>Chlamydomonadales</taxon>
        <taxon>Volvocaceae</taxon>
        <taxon>Pleodorina</taxon>
    </lineage>
</organism>